<sequence>MNLHEHIRRVLREELNKKYLKPNEKSEKFILGRLNNMGSGTEMYHIKNYKTRHDFEFCKNGKLVMNLAVFFEDTEDNTPTSDRKFETSTLSIHSDFVDGILSAFPVRRNYFYYLIEEWFEDTFLNKISNMMGRNDISVDELSLSDRTDVCVPPMTKPDDVTQDEMIDFILKKTLFRIDDLLRYEKEEPGYIEDLYLKKLRNDEEERLRR</sequence>
<reference evidence="1" key="1">
    <citation type="submission" date="2020-04" db="EMBL/GenBank/DDBJ databases">
        <authorList>
            <person name="Chiriac C."/>
            <person name="Salcher M."/>
            <person name="Ghai R."/>
            <person name="Kavagutti S V."/>
        </authorList>
    </citation>
    <scope>NUCLEOTIDE SEQUENCE</scope>
</reference>
<proteinExistence type="predicted"/>
<gene>
    <name evidence="1" type="ORF">UFOVP117_244</name>
</gene>
<dbReference type="EMBL" id="LR796235">
    <property type="protein sequence ID" value="CAB4130078.1"/>
    <property type="molecule type" value="Genomic_DNA"/>
</dbReference>
<evidence type="ECO:0000313" key="1">
    <source>
        <dbReference type="EMBL" id="CAB4130078.1"/>
    </source>
</evidence>
<name>A0A6J5L5T5_9CAUD</name>
<accession>A0A6J5L5T5</accession>
<organism evidence="1">
    <name type="scientific">uncultured Caudovirales phage</name>
    <dbReference type="NCBI Taxonomy" id="2100421"/>
    <lineage>
        <taxon>Viruses</taxon>
        <taxon>Duplodnaviria</taxon>
        <taxon>Heunggongvirae</taxon>
        <taxon>Uroviricota</taxon>
        <taxon>Caudoviricetes</taxon>
        <taxon>Peduoviridae</taxon>
        <taxon>Maltschvirus</taxon>
        <taxon>Maltschvirus maltsch</taxon>
    </lineage>
</organism>
<protein>
    <submittedName>
        <fullName evidence="1">Uncharacterized protein</fullName>
    </submittedName>
</protein>